<dbReference type="EMBL" id="HE797163">
    <property type="protein sequence ID" value="CCM04661.1"/>
    <property type="molecule type" value="Genomic_DNA"/>
</dbReference>
<evidence type="ECO:0000313" key="1">
    <source>
        <dbReference type="EMBL" id="CCM04661.1"/>
    </source>
</evidence>
<protein>
    <submittedName>
        <fullName evidence="1">Uncharacterized protein</fullName>
    </submittedName>
</protein>
<dbReference type="InParanoid" id="J4IBH3"/>
<dbReference type="AlphaFoldDB" id="J4IBH3"/>
<dbReference type="RefSeq" id="XP_012183944.1">
    <property type="nucleotide sequence ID" value="XM_012328554.1"/>
</dbReference>
<evidence type="ECO:0000313" key="2">
    <source>
        <dbReference type="Proteomes" id="UP000006352"/>
    </source>
</evidence>
<gene>
    <name evidence="1" type="ORF">FIBRA_06845</name>
</gene>
<organism evidence="1 2">
    <name type="scientific">Fibroporia radiculosa</name>
    <dbReference type="NCBI Taxonomy" id="599839"/>
    <lineage>
        <taxon>Eukaryota</taxon>
        <taxon>Fungi</taxon>
        <taxon>Dikarya</taxon>
        <taxon>Basidiomycota</taxon>
        <taxon>Agaricomycotina</taxon>
        <taxon>Agaricomycetes</taxon>
        <taxon>Polyporales</taxon>
        <taxon>Fibroporiaceae</taxon>
        <taxon>Fibroporia</taxon>
    </lineage>
</organism>
<sequence length="373" mass="42293">MPVSAHSAAQRIAPDNTNTPGSLACLHSVAWGCHTPEVIFRPMKSPKDDHTILCWERDSIPALLLNTEMSSILVRDEYPNALRDIISVAQCHGDLQQDEPLEAMEVDRNNRFYNPFVDMPPFSSWYLAAIVLGNSGIGKTMFLYYDLALRTLAGLPSMLQLNSEELFVFCNEGVFVLPFPRLSQQIIEFCTHIPHFVWVLVDSTLHPKGVHSTLYELYCSHSAFILQTASPRWDCTRWRNKTPRPAITFWILNSCDTHLWSHQRPPEHQLTLWCKKYGASARQAYAYAAHVSLHAPDIAHLIRSLAVDKNMLTTMLANACSANVVDERSHDIYVIAPVPGDRMRHEVRFAIPHLLFALLEQLEAGLNWPRDTA</sequence>
<accession>J4IBH3</accession>
<name>J4IBH3_9APHY</name>
<dbReference type="Proteomes" id="UP000006352">
    <property type="component" value="Unassembled WGS sequence"/>
</dbReference>
<dbReference type="GeneID" id="24099572"/>
<keyword evidence="2" id="KW-1185">Reference proteome</keyword>
<proteinExistence type="predicted"/>
<reference evidence="1 2" key="1">
    <citation type="journal article" date="2012" name="Appl. Environ. Microbiol.">
        <title>Short-read sequencing for genomic analysis of the brown rot fungus Fibroporia radiculosa.</title>
        <authorList>
            <person name="Tang J.D."/>
            <person name="Perkins A.D."/>
            <person name="Sonstegard T.S."/>
            <person name="Schroeder S.G."/>
            <person name="Burgess S.C."/>
            <person name="Diehl S.V."/>
        </authorList>
    </citation>
    <scope>NUCLEOTIDE SEQUENCE [LARGE SCALE GENOMIC DNA]</scope>
    <source>
        <strain evidence="1 2">TFFH 294</strain>
    </source>
</reference>
<dbReference type="OrthoDB" id="19861at2759"/>
<dbReference type="HOGENOM" id="CLU_741927_0_0_1"/>